<sequence>MNPNMRDLIVSSFLSIFLGLFVSGLLMLFLGANPFSVYGRLFSFLVRDGYTFADIFVKATPLIFTALAFAFTFKANLYNIGAQGQFYIGALTSVAASLLLGPRLPGIFSLFLILIVTALAGGIWGGFVGFVKARFNANDFLVSMMSVYVALALMNYLLRTVLIEAKHEYPQTNPIADKLFIPTIIHGTRLHAGFILAILVAIFCWWFLYKTTIGFRIRVVGLNPVAAGYAGIESGRIYIIAFLISGALAGMAGFTEVNGVQHMLVQDFNTTIGSEGIGIAILANAHPIGIIFGAILFGALKVGGSILGQTSGIPSSIIGIMEGFVMIFVLLSFWVRKKLELRRDIAKLKTGVKR</sequence>
<evidence type="ECO:0000256" key="6">
    <source>
        <dbReference type="SAM" id="Phobius"/>
    </source>
</evidence>
<dbReference type="EMBL" id="CP002116">
    <property type="protein sequence ID" value="ADK80411.1"/>
    <property type="molecule type" value="Genomic_DNA"/>
</dbReference>
<dbReference type="InterPro" id="IPR001851">
    <property type="entry name" value="ABC_transp_permease"/>
</dbReference>
<feature type="transmembrane region" description="Helical" evidence="6">
    <location>
        <begin position="190"/>
        <end position="208"/>
    </location>
</feature>
<evidence type="ECO:0000313" key="7">
    <source>
        <dbReference type="EMBL" id="ADK80411.1"/>
    </source>
</evidence>
<accession>E1R2X9</accession>
<feature type="transmembrane region" description="Helical" evidence="6">
    <location>
        <begin position="12"/>
        <end position="35"/>
    </location>
</feature>
<dbReference type="GO" id="GO:0022857">
    <property type="term" value="F:transmembrane transporter activity"/>
    <property type="evidence" value="ECO:0007669"/>
    <property type="project" value="InterPro"/>
</dbReference>
<dbReference type="STRING" id="573413.Spirs_1284"/>
<evidence type="ECO:0000256" key="5">
    <source>
        <dbReference type="ARBA" id="ARBA00023136"/>
    </source>
</evidence>
<evidence type="ECO:0000256" key="3">
    <source>
        <dbReference type="ARBA" id="ARBA00022692"/>
    </source>
</evidence>
<proteinExistence type="predicted"/>
<gene>
    <name evidence="7" type="ordered locus">Spirs_1284</name>
</gene>
<dbReference type="OrthoDB" id="45037at2"/>
<feature type="transmembrane region" description="Helical" evidence="6">
    <location>
        <begin position="277"/>
        <end position="300"/>
    </location>
</feature>
<dbReference type="CDD" id="cd06580">
    <property type="entry name" value="TM_PBP1_transp_TpRbsC_like"/>
    <property type="match status" value="1"/>
</dbReference>
<dbReference type="HOGENOM" id="CLU_040769_0_0_12"/>
<protein>
    <submittedName>
        <fullName evidence="7">Inner-membrane translocator</fullName>
    </submittedName>
</protein>
<evidence type="ECO:0000256" key="4">
    <source>
        <dbReference type="ARBA" id="ARBA00022989"/>
    </source>
</evidence>
<feature type="transmembrane region" description="Helical" evidence="6">
    <location>
        <begin position="215"/>
        <end position="232"/>
    </location>
</feature>
<keyword evidence="3 6" id="KW-0812">Transmembrane</keyword>
<dbReference type="PANTHER" id="PTHR47089">
    <property type="entry name" value="ABC TRANSPORTER, PERMEASE PROTEIN"/>
    <property type="match status" value="1"/>
</dbReference>
<dbReference type="Pfam" id="PF02653">
    <property type="entry name" value="BPD_transp_2"/>
    <property type="match status" value="1"/>
</dbReference>
<dbReference type="RefSeq" id="WP_013253875.1">
    <property type="nucleotide sequence ID" value="NC_014364.1"/>
</dbReference>
<feature type="transmembrane region" description="Helical" evidence="6">
    <location>
        <begin position="238"/>
        <end position="257"/>
    </location>
</feature>
<keyword evidence="4 6" id="KW-1133">Transmembrane helix</keyword>
<evidence type="ECO:0000313" key="8">
    <source>
        <dbReference type="Proteomes" id="UP000002318"/>
    </source>
</evidence>
<comment type="subcellular location">
    <subcellularLocation>
        <location evidence="1">Cell membrane</location>
        <topology evidence="1">Multi-pass membrane protein</topology>
    </subcellularLocation>
</comment>
<feature type="transmembrane region" description="Helical" evidence="6">
    <location>
        <begin position="85"/>
        <end position="101"/>
    </location>
</feature>
<feature type="transmembrane region" description="Helical" evidence="6">
    <location>
        <begin position="312"/>
        <end position="335"/>
    </location>
</feature>
<dbReference type="Proteomes" id="UP000002318">
    <property type="component" value="Chromosome"/>
</dbReference>
<evidence type="ECO:0000256" key="1">
    <source>
        <dbReference type="ARBA" id="ARBA00004651"/>
    </source>
</evidence>
<keyword evidence="8" id="KW-1185">Reference proteome</keyword>
<dbReference type="GO" id="GO:0005886">
    <property type="term" value="C:plasma membrane"/>
    <property type="evidence" value="ECO:0007669"/>
    <property type="project" value="UniProtKB-SubCell"/>
</dbReference>
<name>E1R2X9_SEDSS</name>
<keyword evidence="2" id="KW-1003">Cell membrane</keyword>
<dbReference type="eggNOG" id="COG4603">
    <property type="taxonomic scope" value="Bacteria"/>
</dbReference>
<dbReference type="AlphaFoldDB" id="E1R2X9"/>
<dbReference type="KEGG" id="ssm:Spirs_1284"/>
<feature type="transmembrane region" description="Helical" evidence="6">
    <location>
        <begin position="140"/>
        <end position="158"/>
    </location>
</feature>
<organism evidence="7 8">
    <name type="scientific">Sediminispirochaeta smaragdinae (strain DSM 11293 / JCM 15392 / SEBR 4228)</name>
    <name type="common">Spirochaeta smaragdinae</name>
    <dbReference type="NCBI Taxonomy" id="573413"/>
    <lineage>
        <taxon>Bacteria</taxon>
        <taxon>Pseudomonadati</taxon>
        <taxon>Spirochaetota</taxon>
        <taxon>Spirochaetia</taxon>
        <taxon>Spirochaetales</taxon>
        <taxon>Spirochaetaceae</taxon>
        <taxon>Sediminispirochaeta</taxon>
    </lineage>
</organism>
<evidence type="ECO:0000256" key="2">
    <source>
        <dbReference type="ARBA" id="ARBA00022475"/>
    </source>
</evidence>
<feature type="transmembrane region" description="Helical" evidence="6">
    <location>
        <begin position="107"/>
        <end position="128"/>
    </location>
</feature>
<reference evidence="7 8" key="1">
    <citation type="journal article" date="2010" name="Stand. Genomic Sci.">
        <title>Complete genome sequence of Spirochaeta smaragdinae type strain (SEBR 4228).</title>
        <authorList>
            <person name="Mavromatis K."/>
            <person name="Yasawong M."/>
            <person name="Chertkov O."/>
            <person name="Lapidus A."/>
            <person name="Lucas S."/>
            <person name="Nolan M."/>
            <person name="Del Rio T.G."/>
            <person name="Tice H."/>
            <person name="Cheng J.F."/>
            <person name="Pitluck S."/>
            <person name="Liolios K."/>
            <person name="Ivanova N."/>
            <person name="Tapia R."/>
            <person name="Han C."/>
            <person name="Bruce D."/>
            <person name="Goodwin L."/>
            <person name="Pati A."/>
            <person name="Chen A."/>
            <person name="Palaniappan K."/>
            <person name="Land M."/>
            <person name="Hauser L."/>
            <person name="Chang Y.J."/>
            <person name="Jeffries C.D."/>
            <person name="Detter J.C."/>
            <person name="Rohde M."/>
            <person name="Brambilla E."/>
            <person name="Spring S."/>
            <person name="Goker M."/>
            <person name="Sikorski J."/>
            <person name="Woyke T."/>
            <person name="Bristow J."/>
            <person name="Eisen J.A."/>
            <person name="Markowitz V."/>
            <person name="Hugenholtz P."/>
            <person name="Klenk H.P."/>
            <person name="Kyrpides N.C."/>
        </authorList>
    </citation>
    <scope>NUCLEOTIDE SEQUENCE [LARGE SCALE GENOMIC DNA]</scope>
    <source>
        <strain evidence="8">DSM 11293 / JCM 15392 / SEBR 4228</strain>
    </source>
</reference>
<dbReference type="PANTHER" id="PTHR47089:SF1">
    <property type="entry name" value="GUANOSINE ABC TRANSPORTER PERMEASE PROTEIN NUPP"/>
    <property type="match status" value="1"/>
</dbReference>
<feature type="transmembrane region" description="Helical" evidence="6">
    <location>
        <begin position="55"/>
        <end position="73"/>
    </location>
</feature>
<keyword evidence="5 6" id="KW-0472">Membrane</keyword>